<proteinExistence type="predicted"/>
<dbReference type="OrthoDB" id="1121265at2759"/>
<gene>
    <name evidence="2" type="ordered locus">AALP_Aa8g269200</name>
</gene>
<keyword evidence="1" id="KW-0472">Membrane</keyword>
<evidence type="ECO:0000313" key="3">
    <source>
        <dbReference type="Proteomes" id="UP000029120"/>
    </source>
</evidence>
<dbReference type="EMBL" id="CM002876">
    <property type="protein sequence ID" value="KFK26596.1"/>
    <property type="molecule type" value="Genomic_DNA"/>
</dbReference>
<dbReference type="AlphaFoldDB" id="A0A087G9P4"/>
<name>A0A087G9P4_ARAAL</name>
<reference evidence="3" key="1">
    <citation type="journal article" date="2015" name="Nat. Plants">
        <title>Genome expansion of Arabis alpina linked with retrotransposition and reduced symmetric DNA methylation.</title>
        <authorList>
            <person name="Willing E.M."/>
            <person name="Rawat V."/>
            <person name="Mandakova T."/>
            <person name="Maumus F."/>
            <person name="James G.V."/>
            <person name="Nordstroem K.J."/>
            <person name="Becker C."/>
            <person name="Warthmann N."/>
            <person name="Chica C."/>
            <person name="Szarzynska B."/>
            <person name="Zytnicki M."/>
            <person name="Albani M.C."/>
            <person name="Kiefer C."/>
            <person name="Bergonzi S."/>
            <person name="Castaings L."/>
            <person name="Mateos J.L."/>
            <person name="Berns M.C."/>
            <person name="Bujdoso N."/>
            <person name="Piofczyk T."/>
            <person name="de Lorenzo L."/>
            <person name="Barrero-Sicilia C."/>
            <person name="Mateos I."/>
            <person name="Piednoel M."/>
            <person name="Hagmann J."/>
            <person name="Chen-Min-Tao R."/>
            <person name="Iglesias-Fernandez R."/>
            <person name="Schuster S.C."/>
            <person name="Alonso-Blanco C."/>
            <person name="Roudier F."/>
            <person name="Carbonero P."/>
            <person name="Paz-Ares J."/>
            <person name="Davis S.J."/>
            <person name="Pecinka A."/>
            <person name="Quesneville H."/>
            <person name="Colot V."/>
            <person name="Lysak M.A."/>
            <person name="Weigel D."/>
            <person name="Coupland G."/>
            <person name="Schneeberger K."/>
        </authorList>
    </citation>
    <scope>NUCLEOTIDE SEQUENCE [LARGE SCALE GENOMIC DNA]</scope>
    <source>
        <strain evidence="3">cv. Pajares</strain>
    </source>
</reference>
<feature type="transmembrane region" description="Helical" evidence="1">
    <location>
        <begin position="75"/>
        <end position="100"/>
    </location>
</feature>
<keyword evidence="1" id="KW-0812">Transmembrane</keyword>
<evidence type="ECO:0000256" key="1">
    <source>
        <dbReference type="SAM" id="Phobius"/>
    </source>
</evidence>
<protein>
    <submittedName>
        <fullName evidence="2">Uncharacterized protein</fullName>
    </submittedName>
</protein>
<keyword evidence="1" id="KW-1133">Transmembrane helix</keyword>
<accession>A0A087G9P4</accession>
<dbReference type="Proteomes" id="UP000029120">
    <property type="component" value="Chromosome 8"/>
</dbReference>
<sequence length="302" mass="33390">MVPILFGPVLVEWWLAPPPPKPPPLDFPLDLLHVAPLPKPPDPLGSLIVPDLPSPLIRADILVAALSSPPFKLSIYALTGLVVVSLGGSLVKLLFLTFTVCSPQIYMIFRVNSQLSYLQYCTAPFADLGILLPSSLKSLSSISSLERPLSIHCAQFHHSSFTMWFSRLNSPSRGKKSKSNLLKAKISFGLYLHVPSSVVTVRLIPIFSFMEILFESSYSLWEKSVSPYSLEERTSPVSKPRKSSSFMERALLSFVLMVLPQALMPLVLTVQAMFDHKMVLGLKKVDFKSSSLQNSASHNLVD</sequence>
<organism evidence="2 3">
    <name type="scientific">Arabis alpina</name>
    <name type="common">Alpine rock-cress</name>
    <dbReference type="NCBI Taxonomy" id="50452"/>
    <lineage>
        <taxon>Eukaryota</taxon>
        <taxon>Viridiplantae</taxon>
        <taxon>Streptophyta</taxon>
        <taxon>Embryophyta</taxon>
        <taxon>Tracheophyta</taxon>
        <taxon>Spermatophyta</taxon>
        <taxon>Magnoliopsida</taxon>
        <taxon>eudicotyledons</taxon>
        <taxon>Gunneridae</taxon>
        <taxon>Pentapetalae</taxon>
        <taxon>rosids</taxon>
        <taxon>malvids</taxon>
        <taxon>Brassicales</taxon>
        <taxon>Brassicaceae</taxon>
        <taxon>Arabideae</taxon>
        <taxon>Arabis</taxon>
    </lineage>
</organism>
<feature type="transmembrane region" description="Helical" evidence="1">
    <location>
        <begin position="250"/>
        <end position="274"/>
    </location>
</feature>
<evidence type="ECO:0000313" key="2">
    <source>
        <dbReference type="EMBL" id="KFK26596.1"/>
    </source>
</evidence>
<dbReference type="Gramene" id="KFK26596">
    <property type="protein sequence ID" value="KFK26596"/>
    <property type="gene ID" value="AALP_AA8G269200"/>
</dbReference>
<keyword evidence="3" id="KW-1185">Reference proteome</keyword>